<dbReference type="InterPro" id="IPR004947">
    <property type="entry name" value="DNase_II"/>
</dbReference>
<dbReference type="PANTHER" id="PTHR10858:SF23">
    <property type="entry name" value="DEOXYRIBONUCLEASE II"/>
    <property type="match status" value="1"/>
</dbReference>
<accession>A0ABM1BFC6</accession>
<keyword evidence="2" id="KW-0378">Hydrolase</keyword>
<proteinExistence type="inferred from homology"/>
<sequence length="151" mass="17254">MDQSKNIRSCKGTEFIHFNKHDKFGKDLYMALVAPGLNTSLYVETWRKGRGEILYSECGAKYSVLNVEKVSCTNKTSQSSITFTFEEDHSKWAISSVPAESWVCVGDINRMKSQFKRGGGTLCLKDKFVFQTFSSFVSKYEKCQPHQQHEL</sequence>
<evidence type="ECO:0000313" key="3">
    <source>
        <dbReference type="Proteomes" id="UP000694941"/>
    </source>
</evidence>
<dbReference type="CDD" id="cd09121">
    <property type="entry name" value="PLDc_DNaseII_2"/>
    <property type="match status" value="1"/>
</dbReference>
<name>A0ABM1BFC6_LIMPO</name>
<dbReference type="RefSeq" id="XP_013780862.1">
    <property type="nucleotide sequence ID" value="XM_013925408.2"/>
</dbReference>
<dbReference type="GeneID" id="106465205"/>
<protein>
    <submittedName>
        <fullName evidence="4">Plancitoxin-1-like</fullName>
    </submittedName>
</protein>
<dbReference type="Pfam" id="PF03265">
    <property type="entry name" value="DNase_II"/>
    <property type="match status" value="1"/>
</dbReference>
<evidence type="ECO:0000256" key="2">
    <source>
        <dbReference type="ARBA" id="ARBA00022801"/>
    </source>
</evidence>
<dbReference type="Proteomes" id="UP000694941">
    <property type="component" value="Unplaced"/>
</dbReference>
<gene>
    <name evidence="4" type="primary">LOC106465205</name>
</gene>
<comment type="similarity">
    <text evidence="1">Belongs to the DNase II family.</text>
</comment>
<reference evidence="4" key="1">
    <citation type="submission" date="2025-08" db="UniProtKB">
        <authorList>
            <consortium name="RefSeq"/>
        </authorList>
    </citation>
    <scope>IDENTIFICATION</scope>
    <source>
        <tissue evidence="4">Muscle</tissue>
    </source>
</reference>
<organism evidence="3 4">
    <name type="scientific">Limulus polyphemus</name>
    <name type="common">Atlantic horseshoe crab</name>
    <dbReference type="NCBI Taxonomy" id="6850"/>
    <lineage>
        <taxon>Eukaryota</taxon>
        <taxon>Metazoa</taxon>
        <taxon>Ecdysozoa</taxon>
        <taxon>Arthropoda</taxon>
        <taxon>Chelicerata</taxon>
        <taxon>Merostomata</taxon>
        <taxon>Xiphosura</taxon>
        <taxon>Limulidae</taxon>
        <taxon>Limulus</taxon>
    </lineage>
</organism>
<keyword evidence="3" id="KW-1185">Reference proteome</keyword>
<dbReference type="PANTHER" id="PTHR10858">
    <property type="entry name" value="DEOXYRIBONUCLEASE II"/>
    <property type="match status" value="1"/>
</dbReference>
<evidence type="ECO:0000256" key="1">
    <source>
        <dbReference type="ARBA" id="ARBA00007527"/>
    </source>
</evidence>
<evidence type="ECO:0000313" key="4">
    <source>
        <dbReference type="RefSeq" id="XP_013780862.1"/>
    </source>
</evidence>